<feature type="transmembrane region" description="Helical" evidence="10">
    <location>
        <begin position="128"/>
        <end position="148"/>
    </location>
</feature>
<dbReference type="Proteomes" id="UP000322667">
    <property type="component" value="Chromosome A09"/>
</dbReference>
<dbReference type="GO" id="GO:0034220">
    <property type="term" value="P:monoatomic ion transmembrane transport"/>
    <property type="evidence" value="ECO:0007669"/>
    <property type="project" value="UniProtKB-KW"/>
</dbReference>
<feature type="region of interest" description="Disordered" evidence="9">
    <location>
        <begin position="527"/>
        <end position="549"/>
    </location>
</feature>
<evidence type="ECO:0000313" key="11">
    <source>
        <dbReference type="EMBL" id="TYI10697.1"/>
    </source>
</evidence>
<keyword evidence="4 10" id="KW-0812">Transmembrane</keyword>
<reference evidence="11 12" key="1">
    <citation type="submission" date="2019-07" db="EMBL/GenBank/DDBJ databases">
        <title>WGS assembly of Gossypium tomentosum.</title>
        <authorList>
            <person name="Chen Z.J."/>
            <person name="Sreedasyam A."/>
            <person name="Ando A."/>
            <person name="Song Q."/>
            <person name="De L."/>
            <person name="Hulse-Kemp A."/>
            <person name="Ding M."/>
            <person name="Ye W."/>
            <person name="Kirkbride R."/>
            <person name="Jenkins J."/>
            <person name="Plott C."/>
            <person name="Lovell J."/>
            <person name="Lin Y.-M."/>
            <person name="Vaughn R."/>
            <person name="Liu B."/>
            <person name="Li W."/>
            <person name="Simpson S."/>
            <person name="Scheffler B."/>
            <person name="Saski C."/>
            <person name="Grover C."/>
            <person name="Hu G."/>
            <person name="Conover J."/>
            <person name="Carlson J."/>
            <person name="Shu S."/>
            <person name="Boston L."/>
            <person name="Williams M."/>
            <person name="Peterson D."/>
            <person name="Mcgee K."/>
            <person name="Jones D."/>
            <person name="Wendel J."/>
            <person name="Stelly D."/>
            <person name="Grimwood J."/>
            <person name="Schmutz J."/>
        </authorList>
    </citation>
    <scope>NUCLEOTIDE SEQUENCE [LARGE SCALE GENOMIC DNA]</scope>
    <source>
        <strain evidence="11">7179.01</strain>
    </source>
</reference>
<keyword evidence="5 10" id="KW-1133">Transmembrane helix</keyword>
<feature type="transmembrane region" description="Helical" evidence="10">
    <location>
        <begin position="186"/>
        <end position="205"/>
    </location>
</feature>
<protein>
    <recommendedName>
        <fullName evidence="13">Aluminum-activated malate transporter 8-like</fullName>
    </recommendedName>
</protein>
<evidence type="ECO:0000256" key="3">
    <source>
        <dbReference type="ARBA" id="ARBA00022448"/>
    </source>
</evidence>
<organism evidence="11 12">
    <name type="scientific">Gossypium tomentosum</name>
    <name type="common">Hawaiian cotton</name>
    <name type="synonym">Gossypium sandvicense</name>
    <dbReference type="NCBI Taxonomy" id="34277"/>
    <lineage>
        <taxon>Eukaryota</taxon>
        <taxon>Viridiplantae</taxon>
        <taxon>Streptophyta</taxon>
        <taxon>Embryophyta</taxon>
        <taxon>Tracheophyta</taxon>
        <taxon>Spermatophyta</taxon>
        <taxon>Magnoliopsida</taxon>
        <taxon>eudicotyledons</taxon>
        <taxon>Gunneridae</taxon>
        <taxon>Pentapetalae</taxon>
        <taxon>rosids</taxon>
        <taxon>malvids</taxon>
        <taxon>Malvales</taxon>
        <taxon>Malvaceae</taxon>
        <taxon>Malvoideae</taxon>
        <taxon>Gossypium</taxon>
    </lineage>
</organism>
<evidence type="ECO:0000256" key="8">
    <source>
        <dbReference type="ARBA" id="ARBA00023303"/>
    </source>
</evidence>
<feature type="transmembrane region" description="Helical" evidence="10">
    <location>
        <begin position="103"/>
        <end position="122"/>
    </location>
</feature>
<evidence type="ECO:0000256" key="9">
    <source>
        <dbReference type="SAM" id="MobiDB-lite"/>
    </source>
</evidence>
<keyword evidence="6" id="KW-0406">Ion transport</keyword>
<evidence type="ECO:0000256" key="6">
    <source>
        <dbReference type="ARBA" id="ARBA00023065"/>
    </source>
</evidence>
<keyword evidence="12" id="KW-1185">Reference proteome</keyword>
<dbReference type="EMBL" id="CM017618">
    <property type="protein sequence ID" value="TYI10697.1"/>
    <property type="molecule type" value="Genomic_DNA"/>
</dbReference>
<keyword evidence="8" id="KW-0407">Ion channel</keyword>
<dbReference type="GO" id="GO:0015743">
    <property type="term" value="P:malate transport"/>
    <property type="evidence" value="ECO:0007669"/>
    <property type="project" value="InterPro"/>
</dbReference>
<dbReference type="GO" id="GO:0016020">
    <property type="term" value="C:membrane"/>
    <property type="evidence" value="ECO:0007669"/>
    <property type="project" value="UniProtKB-SubCell"/>
</dbReference>
<evidence type="ECO:0000256" key="4">
    <source>
        <dbReference type="ARBA" id="ARBA00022692"/>
    </source>
</evidence>
<feature type="transmembrane region" description="Helical" evidence="10">
    <location>
        <begin position="244"/>
        <end position="266"/>
    </location>
</feature>
<keyword evidence="7 10" id="KW-0472">Membrane</keyword>
<dbReference type="AlphaFoldDB" id="A0A5D2P307"/>
<accession>A0A5D2P307</accession>
<dbReference type="PANTHER" id="PTHR31086">
    <property type="entry name" value="ALUMINUM-ACTIVATED MALATE TRANSPORTER 10"/>
    <property type="match status" value="1"/>
</dbReference>
<evidence type="ECO:0000256" key="5">
    <source>
        <dbReference type="ARBA" id="ARBA00022989"/>
    </source>
</evidence>
<evidence type="ECO:0008006" key="13">
    <source>
        <dbReference type="Google" id="ProtNLM"/>
    </source>
</evidence>
<evidence type="ECO:0000256" key="2">
    <source>
        <dbReference type="ARBA" id="ARBA00007079"/>
    </source>
</evidence>
<evidence type="ECO:0000256" key="10">
    <source>
        <dbReference type="SAM" id="Phobius"/>
    </source>
</evidence>
<proteinExistence type="inferred from homology"/>
<evidence type="ECO:0000313" key="12">
    <source>
        <dbReference type="Proteomes" id="UP000322667"/>
    </source>
</evidence>
<sequence length="549" mass="59709">MFVSHSPIKYFLAPNFSTYKYEGSRGQYSILHTHSLFLVTLTKRKSNKHLSTAMDIDSTAQDKARLFAGAWGRVKALPGKLKAKVTSTAKSIKKLGQDDPRRLTHSLKVGLALTLVSLLYYARPIYDGFGVSGMWAVLTVVVVFEFTVGGTLSKSLNRGFATFLAGALGLGADYFASLFGKNGEPIVLGILVFLLAAAATFSRFFPRIKARYDYGVLIFILTFSLVAVSGYRVNELVVLAHQRLSTIIMGGATCMLISISVCPVWAGEDLHKAIASNLEKLATYLEGFGGVYFQSSEIDGMGTGKSFPQGYKSILNSKSSEESLANFARWEPGHGRFRLRHPWKHYLKIGALARQCAYQIEAINGCIGSDHIHGSEEFKGKIEGSCTRMSAECGKTLKALAKSMKTMTDPYSSANTHVENSKAAMKDLKFALKAASLENADLAAILPAATVGSILVEIVKCVEKISEAVHELSQLAHFEKETVEPTVSPEKPPQLLHRGIIQPVLDGDSTANDNVVITIHEIISTDSPENGKACDQHQVPKPGQKIEAL</sequence>
<name>A0A5D2P307_GOSTO</name>
<feature type="transmembrane region" description="Helical" evidence="10">
    <location>
        <begin position="212"/>
        <end position="232"/>
    </location>
</feature>
<gene>
    <name evidence="11" type="ORF">ES332_A09G159500v1</name>
</gene>
<comment type="similarity">
    <text evidence="2">Belongs to the aromatic acid exporter (TC 2.A.85) family.</text>
</comment>
<evidence type="ECO:0000256" key="1">
    <source>
        <dbReference type="ARBA" id="ARBA00004141"/>
    </source>
</evidence>
<dbReference type="InterPro" id="IPR020966">
    <property type="entry name" value="ALMT"/>
</dbReference>
<comment type="subcellular location">
    <subcellularLocation>
        <location evidence="1">Membrane</location>
        <topology evidence="1">Multi-pass membrane protein</topology>
    </subcellularLocation>
</comment>
<dbReference type="Pfam" id="PF11744">
    <property type="entry name" value="ALMT"/>
    <property type="match status" value="1"/>
</dbReference>
<feature type="transmembrane region" description="Helical" evidence="10">
    <location>
        <begin position="160"/>
        <end position="180"/>
    </location>
</feature>
<keyword evidence="3" id="KW-0813">Transport</keyword>
<evidence type="ECO:0000256" key="7">
    <source>
        <dbReference type="ARBA" id="ARBA00023136"/>
    </source>
</evidence>